<gene>
    <name evidence="6" type="ORF">Airi02_101940</name>
</gene>
<evidence type="ECO:0000256" key="3">
    <source>
        <dbReference type="ARBA" id="ARBA00023163"/>
    </source>
</evidence>
<dbReference type="Gene3D" id="1.10.357.10">
    <property type="entry name" value="Tetracycline Repressor, domain 2"/>
    <property type="match status" value="1"/>
</dbReference>
<dbReference type="AlphaFoldDB" id="A0A9W6SET6"/>
<dbReference type="Proteomes" id="UP001165074">
    <property type="component" value="Unassembled WGS sequence"/>
</dbReference>
<comment type="caution">
    <text evidence="6">The sequence shown here is derived from an EMBL/GenBank/DDBJ whole genome shotgun (WGS) entry which is preliminary data.</text>
</comment>
<dbReference type="GO" id="GO:0045892">
    <property type="term" value="P:negative regulation of DNA-templated transcription"/>
    <property type="evidence" value="ECO:0007669"/>
    <property type="project" value="InterPro"/>
</dbReference>
<sequence>MRAAIELADRHGSEAVSMRRTAAQLDVGVMSLYRYVGSRDELNDQIVDAVFGERPLPEPGPEGWRAKLELSARQEWQLYGDHPWLPHLVAVTTRPPLAPNLMAYTDWRIRAVDGHGLTFVTATQIAIMISTYVQSAAMPLAHEMHAVRATRRTRQQWLESRQTAIQRTLDSARLPMVSRFGPEAYQASEPESILEFGLQRMLDGIAALISAPFA</sequence>
<evidence type="ECO:0000259" key="5">
    <source>
        <dbReference type="PROSITE" id="PS50977"/>
    </source>
</evidence>
<dbReference type="RefSeq" id="WP_285584353.1">
    <property type="nucleotide sequence ID" value="NZ_BSTK01000027.1"/>
</dbReference>
<dbReference type="InterPro" id="IPR004111">
    <property type="entry name" value="Repressor_TetR_C"/>
</dbReference>
<dbReference type="Gene3D" id="1.10.10.60">
    <property type="entry name" value="Homeodomain-like"/>
    <property type="match status" value="1"/>
</dbReference>
<accession>A0A9W6SET6</accession>
<dbReference type="SUPFAM" id="SSF46689">
    <property type="entry name" value="Homeodomain-like"/>
    <property type="match status" value="1"/>
</dbReference>
<keyword evidence="7" id="KW-1185">Reference proteome</keyword>
<dbReference type="GO" id="GO:0003677">
    <property type="term" value="F:DNA binding"/>
    <property type="evidence" value="ECO:0007669"/>
    <property type="project" value="UniProtKB-UniRule"/>
</dbReference>
<dbReference type="InterPro" id="IPR001647">
    <property type="entry name" value="HTH_TetR"/>
</dbReference>
<dbReference type="EMBL" id="BSTK01000027">
    <property type="protein sequence ID" value="GLY92266.1"/>
    <property type="molecule type" value="Genomic_DNA"/>
</dbReference>
<dbReference type="SUPFAM" id="SSF48498">
    <property type="entry name" value="Tetracyclin repressor-like, C-terminal domain"/>
    <property type="match status" value="1"/>
</dbReference>
<dbReference type="PROSITE" id="PS50977">
    <property type="entry name" value="HTH_TETR_2"/>
    <property type="match status" value="1"/>
</dbReference>
<dbReference type="Pfam" id="PF00440">
    <property type="entry name" value="TetR_N"/>
    <property type="match status" value="1"/>
</dbReference>
<dbReference type="InterPro" id="IPR009057">
    <property type="entry name" value="Homeodomain-like_sf"/>
</dbReference>
<keyword evidence="3" id="KW-0804">Transcription</keyword>
<proteinExistence type="predicted"/>
<evidence type="ECO:0000256" key="2">
    <source>
        <dbReference type="ARBA" id="ARBA00023125"/>
    </source>
</evidence>
<dbReference type="Pfam" id="PF02909">
    <property type="entry name" value="TetR_C_1"/>
    <property type="match status" value="1"/>
</dbReference>
<name>A0A9W6SET6_9ACTN</name>
<keyword evidence="1" id="KW-0805">Transcription regulation</keyword>
<evidence type="ECO:0000313" key="7">
    <source>
        <dbReference type="Proteomes" id="UP001165074"/>
    </source>
</evidence>
<evidence type="ECO:0000256" key="4">
    <source>
        <dbReference type="PROSITE-ProRule" id="PRU00335"/>
    </source>
</evidence>
<feature type="DNA-binding region" description="H-T-H motif" evidence="4">
    <location>
        <begin position="17"/>
        <end position="36"/>
    </location>
</feature>
<evidence type="ECO:0000256" key="1">
    <source>
        <dbReference type="ARBA" id="ARBA00023015"/>
    </source>
</evidence>
<reference evidence="6" key="1">
    <citation type="submission" date="2023-03" db="EMBL/GenBank/DDBJ databases">
        <title>Actinoallomurus iriomotensis NBRC 103684.</title>
        <authorList>
            <person name="Ichikawa N."/>
            <person name="Sato H."/>
            <person name="Tonouchi N."/>
        </authorList>
    </citation>
    <scope>NUCLEOTIDE SEQUENCE</scope>
    <source>
        <strain evidence="6">NBRC 103684</strain>
    </source>
</reference>
<organism evidence="6 7">
    <name type="scientific">Actinoallomurus iriomotensis</name>
    <dbReference type="NCBI Taxonomy" id="478107"/>
    <lineage>
        <taxon>Bacteria</taxon>
        <taxon>Bacillati</taxon>
        <taxon>Actinomycetota</taxon>
        <taxon>Actinomycetes</taxon>
        <taxon>Streptosporangiales</taxon>
        <taxon>Thermomonosporaceae</taxon>
        <taxon>Actinoallomurus</taxon>
    </lineage>
</organism>
<keyword evidence="2 4" id="KW-0238">DNA-binding</keyword>
<protein>
    <recommendedName>
        <fullName evidence="5">HTH tetR-type domain-containing protein</fullName>
    </recommendedName>
</protein>
<evidence type="ECO:0000313" key="6">
    <source>
        <dbReference type="EMBL" id="GLY92266.1"/>
    </source>
</evidence>
<dbReference type="InterPro" id="IPR036271">
    <property type="entry name" value="Tet_transcr_reg_TetR-rel_C_sf"/>
</dbReference>
<feature type="domain" description="HTH tetR-type" evidence="5">
    <location>
        <begin position="1"/>
        <end position="54"/>
    </location>
</feature>